<gene>
    <name evidence="2" type="ORF">LSAT_V11C900486680</name>
</gene>
<dbReference type="PANTHER" id="PTHR46287">
    <property type="entry name" value="BTB/POZ AND TAZ DOMAIN-CONTAINING PROTEIN 3-RELATED"/>
    <property type="match status" value="1"/>
</dbReference>
<dbReference type="FunFam" id="1.25.40.420:FF:000012">
    <property type="entry name" value="BTB/POZ and TAZ domain-containing protein 2"/>
    <property type="match status" value="1"/>
</dbReference>
<dbReference type="GO" id="GO:0009725">
    <property type="term" value="P:response to hormone"/>
    <property type="evidence" value="ECO:0007669"/>
    <property type="project" value="UniProtKB-ARBA"/>
</dbReference>
<dbReference type="GO" id="GO:0005516">
    <property type="term" value="F:calmodulin binding"/>
    <property type="evidence" value="ECO:0007669"/>
    <property type="project" value="UniProtKB-ARBA"/>
</dbReference>
<evidence type="ECO:0000313" key="2">
    <source>
        <dbReference type="EMBL" id="KAJ0185691.1"/>
    </source>
</evidence>
<sequence length="182" mass="20979">MVVQGDFSRAEECTEADMEKFGIHLLVLSHVYLVPQLKSRCSKALIEWLTIENMVDVLQLVRLCNAPDLHFKCVKLVSNIFKAIEKTEGWKFLQPNDPFLKLEILQVIDESESRSKKRRKEQNLYLQLSEGMDCLEHICTEGCISVGPCNKEPTKSMYLCSNCQHVKACNSRFNTCHIIRKE</sequence>
<name>A0A9R1WQW5_LACSA</name>
<evidence type="ECO:0000256" key="1">
    <source>
        <dbReference type="ARBA" id="ARBA00022723"/>
    </source>
</evidence>
<dbReference type="Gene3D" id="1.25.40.420">
    <property type="match status" value="1"/>
</dbReference>
<keyword evidence="3" id="KW-1185">Reference proteome</keyword>
<organism evidence="2 3">
    <name type="scientific">Lactuca sativa</name>
    <name type="common">Garden lettuce</name>
    <dbReference type="NCBI Taxonomy" id="4236"/>
    <lineage>
        <taxon>Eukaryota</taxon>
        <taxon>Viridiplantae</taxon>
        <taxon>Streptophyta</taxon>
        <taxon>Embryophyta</taxon>
        <taxon>Tracheophyta</taxon>
        <taxon>Spermatophyta</taxon>
        <taxon>Magnoliopsida</taxon>
        <taxon>eudicotyledons</taxon>
        <taxon>Gunneridae</taxon>
        <taxon>Pentapetalae</taxon>
        <taxon>asterids</taxon>
        <taxon>campanulids</taxon>
        <taxon>Asterales</taxon>
        <taxon>Asteraceae</taxon>
        <taxon>Cichorioideae</taxon>
        <taxon>Cichorieae</taxon>
        <taxon>Lactucinae</taxon>
        <taxon>Lactuca</taxon>
    </lineage>
</organism>
<dbReference type="Proteomes" id="UP000235145">
    <property type="component" value="Unassembled WGS sequence"/>
</dbReference>
<protein>
    <submittedName>
        <fullName evidence="2">Uncharacterized protein</fullName>
    </submittedName>
</protein>
<dbReference type="GO" id="GO:0042542">
    <property type="term" value="P:response to hydrogen peroxide"/>
    <property type="evidence" value="ECO:0007669"/>
    <property type="project" value="UniProtKB-ARBA"/>
</dbReference>
<keyword evidence="1" id="KW-0479">Metal-binding</keyword>
<comment type="caution">
    <text evidence="2">The sequence shown here is derived from an EMBL/GenBank/DDBJ whole genome shotgun (WGS) entry which is preliminary data.</text>
</comment>
<accession>A0A9R1WQW5</accession>
<evidence type="ECO:0000313" key="3">
    <source>
        <dbReference type="Proteomes" id="UP000235145"/>
    </source>
</evidence>
<reference evidence="2 3" key="1">
    <citation type="journal article" date="2017" name="Nat. Commun.">
        <title>Genome assembly with in vitro proximity ligation data and whole-genome triplication in lettuce.</title>
        <authorList>
            <person name="Reyes-Chin-Wo S."/>
            <person name="Wang Z."/>
            <person name="Yang X."/>
            <person name="Kozik A."/>
            <person name="Arikit S."/>
            <person name="Song C."/>
            <person name="Xia L."/>
            <person name="Froenicke L."/>
            <person name="Lavelle D.O."/>
            <person name="Truco M.J."/>
            <person name="Xia R."/>
            <person name="Zhu S."/>
            <person name="Xu C."/>
            <person name="Xu H."/>
            <person name="Xu X."/>
            <person name="Cox K."/>
            <person name="Korf I."/>
            <person name="Meyers B.C."/>
            <person name="Michelmore R.W."/>
        </authorList>
    </citation>
    <scope>NUCLEOTIDE SEQUENCE [LARGE SCALE GENOMIC DNA]</scope>
    <source>
        <strain evidence="3">cv. Salinas</strain>
        <tissue evidence="2">Seedlings</tissue>
    </source>
</reference>
<dbReference type="GO" id="GO:0009751">
    <property type="term" value="P:response to salicylic acid"/>
    <property type="evidence" value="ECO:0007669"/>
    <property type="project" value="UniProtKB-ARBA"/>
</dbReference>
<dbReference type="GO" id="GO:0005634">
    <property type="term" value="C:nucleus"/>
    <property type="evidence" value="ECO:0000318"/>
    <property type="project" value="GO_Central"/>
</dbReference>
<dbReference type="InterPro" id="IPR044513">
    <property type="entry name" value="BT1/2/3/4/5"/>
</dbReference>
<dbReference type="GO" id="GO:0046872">
    <property type="term" value="F:metal ion binding"/>
    <property type="evidence" value="ECO:0007669"/>
    <property type="project" value="UniProtKB-KW"/>
</dbReference>
<dbReference type="GO" id="GO:0006355">
    <property type="term" value="P:regulation of DNA-templated transcription"/>
    <property type="evidence" value="ECO:0007669"/>
    <property type="project" value="UniProtKB-ARBA"/>
</dbReference>
<dbReference type="AlphaFoldDB" id="A0A9R1WQW5"/>
<dbReference type="PANTHER" id="PTHR46287:SF19">
    <property type="entry name" value="CHROMATIN REMODELING &amp; TRANSCRIPTION REGULATOR BTB-POZ FAMILY"/>
    <property type="match status" value="1"/>
</dbReference>
<dbReference type="EMBL" id="NBSK02000009">
    <property type="protein sequence ID" value="KAJ0185691.1"/>
    <property type="molecule type" value="Genomic_DNA"/>
</dbReference>
<proteinExistence type="predicted"/>